<evidence type="ECO:0000256" key="2">
    <source>
        <dbReference type="ARBA" id="ARBA00022898"/>
    </source>
</evidence>
<dbReference type="InterPro" id="IPR015421">
    <property type="entry name" value="PyrdxlP-dep_Trfase_major"/>
</dbReference>
<dbReference type="SUPFAM" id="SSF46785">
    <property type="entry name" value="Winged helix' DNA-binding domain"/>
    <property type="match status" value="1"/>
</dbReference>
<dbReference type="InterPro" id="IPR000524">
    <property type="entry name" value="Tscrpt_reg_HTH_GntR"/>
</dbReference>
<dbReference type="CDD" id="cd00609">
    <property type="entry name" value="AAT_like"/>
    <property type="match status" value="1"/>
</dbReference>
<feature type="domain" description="HTH gntR-type" evidence="7">
    <location>
        <begin position="9"/>
        <end position="77"/>
    </location>
</feature>
<name>A0ABZ1NMG0_STRVL</name>
<keyword evidence="8" id="KW-0808">Transferase</keyword>
<dbReference type="PROSITE" id="PS50949">
    <property type="entry name" value="HTH_GNTR"/>
    <property type="match status" value="1"/>
</dbReference>
<keyword evidence="8" id="KW-0032">Aminotransferase</keyword>
<evidence type="ECO:0000256" key="5">
    <source>
        <dbReference type="ARBA" id="ARBA00023163"/>
    </source>
</evidence>
<dbReference type="PANTHER" id="PTHR46577">
    <property type="entry name" value="HTH-TYPE TRANSCRIPTIONAL REGULATORY PROTEIN GABR"/>
    <property type="match status" value="1"/>
</dbReference>
<dbReference type="EMBL" id="CP107906">
    <property type="protein sequence ID" value="WUG92918.1"/>
    <property type="molecule type" value="Genomic_DNA"/>
</dbReference>
<accession>A0ABZ1NMG0</accession>
<reference evidence="8 9" key="1">
    <citation type="submission" date="2022-10" db="EMBL/GenBank/DDBJ databases">
        <title>The complete genomes of actinobacterial strains from the NBC collection.</title>
        <authorList>
            <person name="Joergensen T.S."/>
            <person name="Alvarez Arevalo M."/>
            <person name="Sterndorff E.B."/>
            <person name="Faurdal D."/>
            <person name="Vuksanovic O."/>
            <person name="Mourched A.-S."/>
            <person name="Charusanti P."/>
            <person name="Shaw S."/>
            <person name="Blin K."/>
            <person name="Weber T."/>
        </authorList>
    </citation>
    <scope>NUCLEOTIDE SEQUENCE [LARGE SCALE GENOMIC DNA]</scope>
    <source>
        <strain evidence="8 9">NBC_00456</strain>
    </source>
</reference>
<dbReference type="InterPro" id="IPR004839">
    <property type="entry name" value="Aminotransferase_I/II_large"/>
</dbReference>
<dbReference type="Pfam" id="PF00392">
    <property type="entry name" value="GntR"/>
    <property type="match status" value="1"/>
</dbReference>
<dbReference type="InterPro" id="IPR036390">
    <property type="entry name" value="WH_DNA-bd_sf"/>
</dbReference>
<feature type="compositionally biased region" description="Basic and acidic residues" evidence="6">
    <location>
        <begin position="428"/>
        <end position="440"/>
    </location>
</feature>
<dbReference type="SUPFAM" id="SSF53383">
    <property type="entry name" value="PLP-dependent transferases"/>
    <property type="match status" value="1"/>
</dbReference>
<dbReference type="SMART" id="SM00345">
    <property type="entry name" value="HTH_GNTR"/>
    <property type="match status" value="1"/>
</dbReference>
<evidence type="ECO:0000256" key="1">
    <source>
        <dbReference type="ARBA" id="ARBA00005384"/>
    </source>
</evidence>
<keyword evidence="5" id="KW-0804">Transcription</keyword>
<organism evidence="8 9">
    <name type="scientific">Streptomyces violaceus</name>
    <name type="common">Streptomyces venezuelae</name>
    <dbReference type="NCBI Taxonomy" id="1936"/>
    <lineage>
        <taxon>Bacteria</taxon>
        <taxon>Bacillati</taxon>
        <taxon>Actinomycetota</taxon>
        <taxon>Actinomycetes</taxon>
        <taxon>Kitasatosporales</taxon>
        <taxon>Streptomycetaceae</taxon>
        <taxon>Streptomyces</taxon>
    </lineage>
</organism>
<evidence type="ECO:0000256" key="6">
    <source>
        <dbReference type="SAM" id="MobiDB-lite"/>
    </source>
</evidence>
<feature type="region of interest" description="Disordered" evidence="6">
    <location>
        <begin position="418"/>
        <end position="445"/>
    </location>
</feature>
<protein>
    <submittedName>
        <fullName evidence="8">Aminotransferase class I/II-fold pyridoxal phosphate-dependent enzyme</fullName>
    </submittedName>
</protein>
<dbReference type="Pfam" id="PF00155">
    <property type="entry name" value="Aminotran_1_2"/>
    <property type="match status" value="1"/>
</dbReference>
<dbReference type="GO" id="GO:0008483">
    <property type="term" value="F:transaminase activity"/>
    <property type="evidence" value="ECO:0007669"/>
    <property type="project" value="UniProtKB-KW"/>
</dbReference>
<keyword evidence="2" id="KW-0663">Pyridoxal phosphate</keyword>
<keyword evidence="9" id="KW-1185">Reference proteome</keyword>
<dbReference type="CDD" id="cd07377">
    <property type="entry name" value="WHTH_GntR"/>
    <property type="match status" value="1"/>
</dbReference>
<comment type="similarity">
    <text evidence="1">In the C-terminal section; belongs to the class-I pyridoxal-phosphate-dependent aminotransferase family.</text>
</comment>
<evidence type="ECO:0000256" key="4">
    <source>
        <dbReference type="ARBA" id="ARBA00023125"/>
    </source>
</evidence>
<evidence type="ECO:0000256" key="3">
    <source>
        <dbReference type="ARBA" id="ARBA00023015"/>
    </source>
</evidence>
<gene>
    <name evidence="8" type="ORF">OHB29_07690</name>
</gene>
<evidence type="ECO:0000313" key="8">
    <source>
        <dbReference type="EMBL" id="WUG92918.1"/>
    </source>
</evidence>
<dbReference type="Gene3D" id="1.10.10.10">
    <property type="entry name" value="Winged helix-like DNA-binding domain superfamily/Winged helix DNA-binding domain"/>
    <property type="match status" value="1"/>
</dbReference>
<dbReference type="InterPro" id="IPR036388">
    <property type="entry name" value="WH-like_DNA-bd_sf"/>
</dbReference>
<dbReference type="InterPro" id="IPR051446">
    <property type="entry name" value="HTH_trans_reg/aminotransferase"/>
</dbReference>
<sequence>MLGDYRISGRRAADISASVERAVGAGELRPNQLLPPMRVLAEQLGVNPNTVAAAYRTLRERGVIETAGRRGSRVRSAPATTGRDQFRVDVPEGVRDVAAGNPDPALLPPLAAAFAAAAAEADRAPVLYGEDPVEPELARIARAGLDADGVPDGPLAVVSGALDGVERVLAAHLKPGDTVAVEDPGWGRTLDLVPALGLRTVPVGVDDDGPYAQDVRRALEAGARALIVTDRAQNPTGAAVSATRARALRSVLREHPETLLIEDDHGHGIVDIPLHPLAGVTRHWAFVRSAAKAYGPDLRLALLTGDAVTVDRVRGRQRLGPGWVSRLTQRALVRLWADGAVDTREVAAAYGRRRDALIEALGRRGVAAHGRSGMNVWVPVPDETGAVARLQHAGWAVAPGARFRMSAPPGIRVTVSTLAENGSGDGDGGEKGNGDGDGGEKGNGGEIEVLADAIASALGPAPAWSYV</sequence>
<dbReference type="PANTHER" id="PTHR46577:SF1">
    <property type="entry name" value="HTH-TYPE TRANSCRIPTIONAL REGULATORY PROTEIN GABR"/>
    <property type="match status" value="1"/>
</dbReference>
<evidence type="ECO:0000313" key="9">
    <source>
        <dbReference type="Proteomes" id="UP001341259"/>
    </source>
</evidence>
<dbReference type="Proteomes" id="UP001341259">
    <property type="component" value="Chromosome"/>
</dbReference>
<keyword evidence="4" id="KW-0238">DNA-binding</keyword>
<dbReference type="InterPro" id="IPR015424">
    <property type="entry name" value="PyrdxlP-dep_Trfase"/>
</dbReference>
<evidence type="ECO:0000259" key="7">
    <source>
        <dbReference type="PROSITE" id="PS50949"/>
    </source>
</evidence>
<proteinExistence type="inferred from homology"/>
<dbReference type="RefSeq" id="WP_328337300.1">
    <property type="nucleotide sequence ID" value="NZ_CP107906.1"/>
</dbReference>
<keyword evidence="3" id="KW-0805">Transcription regulation</keyword>
<dbReference type="Gene3D" id="3.40.640.10">
    <property type="entry name" value="Type I PLP-dependent aspartate aminotransferase-like (Major domain)"/>
    <property type="match status" value="1"/>
</dbReference>